<proteinExistence type="predicted"/>
<reference evidence="1 2" key="1">
    <citation type="journal article" date="2012" name="Int. J. Syst. Evol. Microbiol.">
        <title>Vibrio caribbeanicus sp. nov., isolated from the marine sponge Scleritoderma cyanea.</title>
        <authorList>
            <person name="Hoffmann M."/>
            <person name="Monday S.R."/>
            <person name="Allard M.W."/>
            <person name="Strain E.A."/>
            <person name="Whittaker P."/>
            <person name="Naum M."/>
            <person name="McCarthy P.J."/>
            <person name="Lopez J.V."/>
            <person name="Fischer M."/>
            <person name="Brown E.W."/>
        </authorList>
    </citation>
    <scope>NUCLEOTIDE SEQUENCE [LARGE SCALE GENOMIC DNA]</scope>
    <source>
        <strain evidence="1 2">LMG 19158</strain>
    </source>
</reference>
<evidence type="ECO:0000313" key="1">
    <source>
        <dbReference type="EMBL" id="EGU41842.1"/>
    </source>
</evidence>
<organism evidence="1 2">
    <name type="scientific">Vibrio scophthalmi LMG 19158</name>
    <dbReference type="NCBI Taxonomy" id="870967"/>
    <lineage>
        <taxon>Bacteria</taxon>
        <taxon>Pseudomonadati</taxon>
        <taxon>Pseudomonadota</taxon>
        <taxon>Gammaproteobacteria</taxon>
        <taxon>Vibrionales</taxon>
        <taxon>Vibrionaceae</taxon>
        <taxon>Vibrio</taxon>
    </lineage>
</organism>
<evidence type="ECO:0000313" key="2">
    <source>
        <dbReference type="Proteomes" id="UP000004349"/>
    </source>
</evidence>
<name>F9RIT0_9VIBR</name>
<dbReference type="Proteomes" id="UP000004349">
    <property type="component" value="Unassembled WGS sequence"/>
</dbReference>
<gene>
    <name evidence="1" type="ORF">VIS19158_10564</name>
</gene>
<dbReference type="EMBL" id="AFWE01000029">
    <property type="protein sequence ID" value="EGU41842.1"/>
    <property type="molecule type" value="Genomic_DNA"/>
</dbReference>
<comment type="caution">
    <text evidence="1">The sequence shown here is derived from an EMBL/GenBank/DDBJ whole genome shotgun (WGS) entry which is preliminary data.</text>
</comment>
<protein>
    <submittedName>
        <fullName evidence="1">Uncharacterized protein</fullName>
    </submittedName>
</protein>
<sequence length="35" mass="3910">MFLYGENLRFGGDEAKFAAKYCSTLFVNVTAMEVS</sequence>
<dbReference type="AlphaFoldDB" id="F9RIT0"/>
<accession>F9RIT0</accession>